<evidence type="ECO:0000313" key="3">
    <source>
        <dbReference type="Proteomes" id="UP000030106"/>
    </source>
</evidence>
<feature type="region of interest" description="Disordered" evidence="1">
    <location>
        <begin position="72"/>
        <end position="92"/>
    </location>
</feature>
<sequence>MGHEIFKSKTRSEWEAVFDGTDACVAPVLDYEELQTDETREGDQRPAVTLRDTPWRAVAARRRRQGAAEAKVVVRDEDRGQGDGVEGQGYLPTLLDVGEGGDEVLGAWLGWKRGTHFEDKNGRGLSLINDKAKM</sequence>
<organism evidence="2 3">
    <name type="scientific">Beauveria bassiana D1-5</name>
    <dbReference type="NCBI Taxonomy" id="1245745"/>
    <lineage>
        <taxon>Eukaryota</taxon>
        <taxon>Fungi</taxon>
        <taxon>Dikarya</taxon>
        <taxon>Ascomycota</taxon>
        <taxon>Pezizomycotina</taxon>
        <taxon>Sordariomycetes</taxon>
        <taxon>Hypocreomycetidae</taxon>
        <taxon>Hypocreales</taxon>
        <taxon>Cordycipitaceae</taxon>
        <taxon>Beauveria</taxon>
    </lineage>
</organism>
<gene>
    <name evidence="2" type="ORF">BBAD15_g4131</name>
</gene>
<name>A0A0A2VVZ0_BEABA</name>
<dbReference type="eggNOG" id="KOG3957">
    <property type="taxonomic scope" value="Eukaryota"/>
</dbReference>
<reference evidence="2 3" key="1">
    <citation type="submission" date="2012-10" db="EMBL/GenBank/DDBJ databases">
        <title>Genome sequencing and analysis of entomopathogenic fungi Beauveria bassiana D1-5.</title>
        <authorList>
            <person name="Li Q."/>
            <person name="Wang L."/>
            <person name="Zhang Z."/>
            <person name="Wang Q."/>
            <person name="Ren J."/>
            <person name="Wang M."/>
            <person name="Xu W."/>
            <person name="Wang J."/>
            <person name="Lu Y."/>
            <person name="Du Q."/>
            <person name="Sun Z."/>
        </authorList>
    </citation>
    <scope>NUCLEOTIDE SEQUENCE [LARGE SCALE GENOMIC DNA]</scope>
    <source>
        <strain evidence="2 3">D1-5</strain>
    </source>
</reference>
<dbReference type="Proteomes" id="UP000030106">
    <property type="component" value="Unassembled WGS sequence"/>
</dbReference>
<protein>
    <submittedName>
        <fullName evidence="2">Alpha-methylacyl-CoA racemase</fullName>
    </submittedName>
</protein>
<dbReference type="Gene3D" id="3.30.1540.10">
    <property type="entry name" value="formyl-coa transferase, domain 3"/>
    <property type="match status" value="1"/>
</dbReference>
<dbReference type="STRING" id="1245745.A0A0A2VVZ0"/>
<dbReference type="InterPro" id="IPR044855">
    <property type="entry name" value="CoA-Trfase_III_dom3_sf"/>
</dbReference>
<evidence type="ECO:0000256" key="1">
    <source>
        <dbReference type="SAM" id="MobiDB-lite"/>
    </source>
</evidence>
<evidence type="ECO:0000313" key="2">
    <source>
        <dbReference type="EMBL" id="KGQ10527.1"/>
    </source>
</evidence>
<dbReference type="EMBL" id="ANFO01000303">
    <property type="protein sequence ID" value="KGQ10527.1"/>
    <property type="molecule type" value="Genomic_DNA"/>
</dbReference>
<feature type="compositionally biased region" description="Basic and acidic residues" evidence="1">
    <location>
        <begin position="72"/>
        <end position="81"/>
    </location>
</feature>
<comment type="caution">
    <text evidence="2">The sequence shown here is derived from an EMBL/GenBank/DDBJ whole genome shotgun (WGS) entry which is preliminary data.</text>
</comment>
<proteinExistence type="predicted"/>
<accession>A0A0A2VVZ0</accession>
<dbReference type="HOGENOM" id="CLU_1895813_0_0_1"/>
<dbReference type="SUPFAM" id="SSF89796">
    <property type="entry name" value="CoA-transferase family III (CaiB/BaiF)"/>
    <property type="match status" value="1"/>
</dbReference>
<dbReference type="OrthoDB" id="16747at2759"/>
<dbReference type="InterPro" id="IPR023606">
    <property type="entry name" value="CoA-Trfase_III_dom_1_sf"/>
</dbReference>
<dbReference type="AlphaFoldDB" id="A0A0A2VVZ0"/>